<dbReference type="GO" id="GO:0006302">
    <property type="term" value="P:double-strand break repair"/>
    <property type="evidence" value="ECO:0007669"/>
    <property type="project" value="TreeGrafter"/>
</dbReference>
<dbReference type="GO" id="GO:0006310">
    <property type="term" value="P:DNA recombination"/>
    <property type="evidence" value="ECO:0007669"/>
    <property type="project" value="UniProtKB-UniRule"/>
</dbReference>
<dbReference type="Pfam" id="PF11967">
    <property type="entry name" value="RecO_N"/>
    <property type="match status" value="1"/>
</dbReference>
<keyword evidence="5 8" id="KW-0233">DNA recombination</keyword>
<dbReference type="RefSeq" id="WP_091534113.1">
    <property type="nucleotide sequence ID" value="NZ_FOOC01000008.1"/>
</dbReference>
<dbReference type="EMBL" id="FOOC01000008">
    <property type="protein sequence ID" value="SFF55309.1"/>
    <property type="molecule type" value="Genomic_DNA"/>
</dbReference>
<dbReference type="GO" id="GO:0043590">
    <property type="term" value="C:bacterial nucleoid"/>
    <property type="evidence" value="ECO:0007669"/>
    <property type="project" value="TreeGrafter"/>
</dbReference>
<dbReference type="InterPro" id="IPR003717">
    <property type="entry name" value="RecO"/>
</dbReference>
<dbReference type="Proteomes" id="UP000199771">
    <property type="component" value="Unassembled WGS sequence"/>
</dbReference>
<evidence type="ECO:0000256" key="3">
    <source>
        <dbReference type="ARBA" id="ARBA00021310"/>
    </source>
</evidence>
<protein>
    <recommendedName>
        <fullName evidence="3 8">DNA repair protein RecO</fullName>
    </recommendedName>
    <alternativeName>
        <fullName evidence="7 8">Recombination protein O</fullName>
    </alternativeName>
</protein>
<dbReference type="AlphaFoldDB" id="A0A1I2JM40"/>
<organism evidence="10 11">
    <name type="scientific">Fontimonas thermophila</name>
    <dbReference type="NCBI Taxonomy" id="1076937"/>
    <lineage>
        <taxon>Bacteria</taxon>
        <taxon>Pseudomonadati</taxon>
        <taxon>Pseudomonadota</taxon>
        <taxon>Gammaproteobacteria</taxon>
        <taxon>Nevskiales</taxon>
        <taxon>Nevskiaceae</taxon>
        <taxon>Fontimonas</taxon>
    </lineage>
</organism>
<dbReference type="Gene3D" id="1.20.1440.120">
    <property type="entry name" value="Recombination protein O, C-terminal domain"/>
    <property type="match status" value="1"/>
</dbReference>
<evidence type="ECO:0000256" key="2">
    <source>
        <dbReference type="ARBA" id="ARBA00007452"/>
    </source>
</evidence>
<dbReference type="OrthoDB" id="9804792at2"/>
<evidence type="ECO:0000256" key="4">
    <source>
        <dbReference type="ARBA" id="ARBA00022763"/>
    </source>
</evidence>
<dbReference type="PANTHER" id="PTHR33991">
    <property type="entry name" value="DNA REPAIR PROTEIN RECO"/>
    <property type="match status" value="1"/>
</dbReference>
<dbReference type="Gene3D" id="2.40.50.140">
    <property type="entry name" value="Nucleic acid-binding proteins"/>
    <property type="match status" value="1"/>
</dbReference>
<evidence type="ECO:0000259" key="9">
    <source>
        <dbReference type="Pfam" id="PF11967"/>
    </source>
</evidence>
<evidence type="ECO:0000313" key="11">
    <source>
        <dbReference type="Proteomes" id="UP000199771"/>
    </source>
</evidence>
<keyword evidence="6 8" id="KW-0234">DNA repair</keyword>
<feature type="domain" description="DNA replication/recombination mediator RecO N-terminal" evidence="9">
    <location>
        <begin position="10"/>
        <end position="77"/>
    </location>
</feature>
<dbReference type="InterPro" id="IPR037278">
    <property type="entry name" value="ARFGAP/RecO"/>
</dbReference>
<evidence type="ECO:0000256" key="6">
    <source>
        <dbReference type="ARBA" id="ARBA00023204"/>
    </source>
</evidence>
<dbReference type="PANTHER" id="PTHR33991:SF1">
    <property type="entry name" value="DNA REPAIR PROTEIN RECO"/>
    <property type="match status" value="1"/>
</dbReference>
<dbReference type="HAMAP" id="MF_00201">
    <property type="entry name" value="RecO"/>
    <property type="match status" value="1"/>
</dbReference>
<evidence type="ECO:0000256" key="7">
    <source>
        <dbReference type="ARBA" id="ARBA00033409"/>
    </source>
</evidence>
<comment type="function">
    <text evidence="1 8">Involved in DNA repair and RecF pathway recombination.</text>
</comment>
<dbReference type="InterPro" id="IPR042242">
    <property type="entry name" value="RecO_C"/>
</dbReference>
<dbReference type="STRING" id="1076937.SAMN04488120_10882"/>
<comment type="similarity">
    <text evidence="2 8">Belongs to the RecO family.</text>
</comment>
<dbReference type="NCBIfam" id="TIGR00613">
    <property type="entry name" value="reco"/>
    <property type="match status" value="1"/>
</dbReference>
<dbReference type="SUPFAM" id="SSF57863">
    <property type="entry name" value="ArfGap/RecO-like zinc finger"/>
    <property type="match status" value="1"/>
</dbReference>
<evidence type="ECO:0000256" key="1">
    <source>
        <dbReference type="ARBA" id="ARBA00003065"/>
    </source>
</evidence>
<evidence type="ECO:0000313" key="10">
    <source>
        <dbReference type="EMBL" id="SFF55309.1"/>
    </source>
</evidence>
<evidence type="ECO:0000256" key="5">
    <source>
        <dbReference type="ARBA" id="ARBA00023172"/>
    </source>
</evidence>
<sequence length="227" mass="25274">MARTVQLEAAHLLAVRPYGDSSLLLEAFTAAHGRIGLIARGARAPRSRLRGVLQPFAPLLLSWRLSGELGTLTGAEAQAPPVLLTGERTFFGWYMNELILRLLQRHDAHPRLYAVYAALLPELAGSETDAEIALRLFEKRLLADIGYGLHLDADLDPARHYRYDWERGPVVDSQGYAGASLIALRDERLDDETSRRDARHLLRAAIRRQLGGRELQAAALLRQLRGT</sequence>
<dbReference type="SUPFAM" id="SSF50249">
    <property type="entry name" value="Nucleic acid-binding proteins"/>
    <property type="match status" value="1"/>
</dbReference>
<keyword evidence="11" id="KW-1185">Reference proteome</keyword>
<accession>A0A1I2JM40</accession>
<keyword evidence="4 8" id="KW-0227">DNA damage</keyword>
<name>A0A1I2JM40_9GAMM</name>
<proteinExistence type="inferred from homology"/>
<dbReference type="InterPro" id="IPR022572">
    <property type="entry name" value="DNA_rep/recomb_RecO_N"/>
</dbReference>
<dbReference type="InterPro" id="IPR012340">
    <property type="entry name" value="NA-bd_OB-fold"/>
</dbReference>
<evidence type="ECO:0000256" key="8">
    <source>
        <dbReference type="HAMAP-Rule" id="MF_00201"/>
    </source>
</evidence>
<gene>
    <name evidence="8" type="primary">recO</name>
    <name evidence="10" type="ORF">SAMN04488120_10882</name>
</gene>
<reference evidence="10 11" key="1">
    <citation type="submission" date="2016-10" db="EMBL/GenBank/DDBJ databases">
        <authorList>
            <person name="de Groot N.N."/>
        </authorList>
    </citation>
    <scope>NUCLEOTIDE SEQUENCE [LARGE SCALE GENOMIC DNA]</scope>
    <source>
        <strain evidence="10 11">DSM 23609</strain>
    </source>
</reference>
<dbReference type="Pfam" id="PF02565">
    <property type="entry name" value="RecO_C"/>
    <property type="match status" value="1"/>
</dbReference>